<evidence type="ECO:0000313" key="5">
    <source>
        <dbReference type="Proteomes" id="UP000469724"/>
    </source>
</evidence>
<name>A0A7K3NM23_9BACT</name>
<dbReference type="PRINTS" id="PR00368">
    <property type="entry name" value="FADPNR"/>
</dbReference>
<dbReference type="InterPro" id="IPR050097">
    <property type="entry name" value="Ferredoxin-NADP_redctase_2"/>
</dbReference>
<dbReference type="EMBL" id="JAAGRQ010000038">
    <property type="protein sequence ID" value="NDY57157.1"/>
    <property type="molecule type" value="Genomic_DNA"/>
</dbReference>
<sequence>MEHAQCLIIGAGPAGLSAAIYTARAGVGTLVLGCDPKVAGDYDIDNYFGFPETITGKELIERGAAQARRFGASLRCERVLGAHYGDAGGFTVKTDKNEYAADSIVIAAGVARVRPGITNIADYEGKGVSYCVSCDGFFYRGKTVAVLGEGDYAANQALELTTFTQKVTIYTQGKAPSMSGEFAERLAQAGIAVRQETLKTLSGEPALTTAHTNDGQDVPLDGIFVAMGQASALDFAKTLGLPLRGAFIDADHDQKTGVPGIFAAGDCVGRFLQISVAVGEGAKAGKSAISYLKETGKVGKAEKS</sequence>
<evidence type="ECO:0000259" key="3">
    <source>
        <dbReference type="Pfam" id="PF07992"/>
    </source>
</evidence>
<dbReference type="PANTHER" id="PTHR48105">
    <property type="entry name" value="THIOREDOXIN REDUCTASE 1-RELATED-RELATED"/>
    <property type="match status" value="1"/>
</dbReference>
<dbReference type="RefSeq" id="WP_163302197.1">
    <property type="nucleotide sequence ID" value="NZ_JAAGRQ010000038.1"/>
</dbReference>
<feature type="domain" description="FAD/NAD(P)-binding" evidence="3">
    <location>
        <begin position="5"/>
        <end position="281"/>
    </location>
</feature>
<protein>
    <submittedName>
        <fullName evidence="4">NAD(P)/FAD-dependent oxidoreductase</fullName>
    </submittedName>
</protein>
<keyword evidence="1" id="KW-0285">Flavoprotein</keyword>
<dbReference type="GO" id="GO:0016491">
    <property type="term" value="F:oxidoreductase activity"/>
    <property type="evidence" value="ECO:0007669"/>
    <property type="project" value="UniProtKB-KW"/>
</dbReference>
<dbReference type="PRINTS" id="PR00469">
    <property type="entry name" value="PNDRDTASEII"/>
</dbReference>
<dbReference type="InterPro" id="IPR023753">
    <property type="entry name" value="FAD/NAD-binding_dom"/>
</dbReference>
<evidence type="ECO:0000256" key="1">
    <source>
        <dbReference type="ARBA" id="ARBA00022630"/>
    </source>
</evidence>
<dbReference type="Gene3D" id="3.50.50.60">
    <property type="entry name" value="FAD/NAD(P)-binding domain"/>
    <property type="match status" value="2"/>
</dbReference>
<keyword evidence="5" id="KW-1185">Reference proteome</keyword>
<proteinExistence type="predicted"/>
<dbReference type="InterPro" id="IPR036188">
    <property type="entry name" value="FAD/NAD-bd_sf"/>
</dbReference>
<comment type="caution">
    <text evidence="4">The sequence shown here is derived from an EMBL/GenBank/DDBJ whole genome shotgun (WGS) entry which is preliminary data.</text>
</comment>
<keyword evidence="2" id="KW-0560">Oxidoreductase</keyword>
<accession>A0A7K3NM23</accession>
<reference evidence="4 5" key="1">
    <citation type="submission" date="2020-02" db="EMBL/GenBank/DDBJ databases">
        <title>Comparative genomics of sulfur disproportionating microorganisms.</title>
        <authorList>
            <person name="Ward L.M."/>
            <person name="Bertran E."/>
            <person name="Johnston D.T."/>
        </authorList>
    </citation>
    <scope>NUCLEOTIDE SEQUENCE [LARGE SCALE GENOMIC DNA]</scope>
    <source>
        <strain evidence="4 5">DSM 3696</strain>
    </source>
</reference>
<dbReference type="Pfam" id="PF07992">
    <property type="entry name" value="Pyr_redox_2"/>
    <property type="match status" value="1"/>
</dbReference>
<gene>
    <name evidence="4" type="ORF">G3N56_10445</name>
</gene>
<evidence type="ECO:0000256" key="2">
    <source>
        <dbReference type="ARBA" id="ARBA00023002"/>
    </source>
</evidence>
<dbReference type="AlphaFoldDB" id="A0A7K3NM23"/>
<evidence type="ECO:0000313" key="4">
    <source>
        <dbReference type="EMBL" id="NDY57157.1"/>
    </source>
</evidence>
<dbReference type="Proteomes" id="UP000469724">
    <property type="component" value="Unassembled WGS sequence"/>
</dbReference>
<organism evidence="4 5">
    <name type="scientific">Desulfolutivibrio sulfodismutans</name>
    <dbReference type="NCBI Taxonomy" id="63561"/>
    <lineage>
        <taxon>Bacteria</taxon>
        <taxon>Pseudomonadati</taxon>
        <taxon>Thermodesulfobacteriota</taxon>
        <taxon>Desulfovibrionia</taxon>
        <taxon>Desulfovibrionales</taxon>
        <taxon>Desulfovibrionaceae</taxon>
        <taxon>Desulfolutivibrio</taxon>
    </lineage>
</organism>
<dbReference type="SUPFAM" id="SSF51905">
    <property type="entry name" value="FAD/NAD(P)-binding domain"/>
    <property type="match status" value="1"/>
</dbReference>